<evidence type="ECO:0000313" key="1">
    <source>
        <dbReference type="EMBL" id="QHU09292.1"/>
    </source>
</evidence>
<dbReference type="AlphaFoldDB" id="A0A6C0JU65"/>
<reference evidence="1" key="1">
    <citation type="journal article" date="2020" name="Nature">
        <title>Giant virus diversity and host interactions through global metagenomics.</title>
        <authorList>
            <person name="Schulz F."/>
            <person name="Roux S."/>
            <person name="Paez-Espino D."/>
            <person name="Jungbluth S."/>
            <person name="Walsh D.A."/>
            <person name="Denef V.J."/>
            <person name="McMahon K.D."/>
            <person name="Konstantinidis K.T."/>
            <person name="Eloe-Fadrosh E.A."/>
            <person name="Kyrpides N.C."/>
            <person name="Woyke T."/>
        </authorList>
    </citation>
    <scope>NUCLEOTIDE SEQUENCE</scope>
    <source>
        <strain evidence="1">GVMAG-S-1074260-58</strain>
    </source>
</reference>
<sequence length="140" mass="14936">MSKSRIMGAGNAGASRFIALNGDQGGGNKKQGLPSYIGRVTGIDYNRTYGNNRMSVFYMNQLGGIGKGRSMFITGADGVRQSSVNAVNAVNDIFYSSTDDDCQIPCCSNDDTYSDCEQNIGCVCDQSCTCNNYCYSSGCT</sequence>
<dbReference type="EMBL" id="MN740707">
    <property type="protein sequence ID" value="QHU09292.1"/>
    <property type="molecule type" value="Genomic_DNA"/>
</dbReference>
<organism evidence="1">
    <name type="scientific">viral metagenome</name>
    <dbReference type="NCBI Taxonomy" id="1070528"/>
    <lineage>
        <taxon>unclassified sequences</taxon>
        <taxon>metagenomes</taxon>
        <taxon>organismal metagenomes</taxon>
    </lineage>
</organism>
<proteinExistence type="predicted"/>
<protein>
    <submittedName>
        <fullName evidence="1">Uncharacterized protein</fullName>
    </submittedName>
</protein>
<name>A0A6C0JU65_9ZZZZ</name>
<accession>A0A6C0JU65</accession>